<dbReference type="InterPro" id="IPR013154">
    <property type="entry name" value="ADH-like_N"/>
</dbReference>
<sequence length="356" mass="36543">MPTEAHAAVLRAGTNDLAIETVDLPDPGPGQVLIRNLGAGVCHSQLHEIRARRDTTYFLGHEACGIVEAVGPDVVAVEPGDAVSVSWVPRPGQGSPWRAGATLRNGEYATTDEMVFTWGTHSLVDQRYAVRISDAVASDAAAVLGCAVLTGASAVVRTAQVPAGASVIVWGAGGVGLSAIAAARRSRAGLIVAVDVSQDKLALARDFGATHTVNAADSDPLPALLDLTSRPDQPAGADFVFDCVAKQSTLDTALSAVRRGILGSSRGGQLVVVGVPAPGVGISARDLLIGQKTATASLGVPADIGSEIPMLAQWCEAGDIDVQALVTDRYALQDINQAVADLANGRVRGRAILTFA</sequence>
<dbReference type="InterPro" id="IPR020843">
    <property type="entry name" value="ER"/>
</dbReference>
<evidence type="ECO:0000256" key="6">
    <source>
        <dbReference type="RuleBase" id="RU361277"/>
    </source>
</evidence>
<dbReference type="PROSITE" id="PS00059">
    <property type="entry name" value="ADH_ZINC"/>
    <property type="match status" value="1"/>
</dbReference>
<evidence type="ECO:0000256" key="3">
    <source>
        <dbReference type="ARBA" id="ARBA00022723"/>
    </source>
</evidence>
<proteinExistence type="inferred from homology"/>
<keyword evidence="9" id="KW-1185">Reference proteome</keyword>
<evidence type="ECO:0000256" key="5">
    <source>
        <dbReference type="ARBA" id="ARBA00023002"/>
    </source>
</evidence>
<dbReference type="InterPro" id="IPR036291">
    <property type="entry name" value="NAD(P)-bd_dom_sf"/>
</dbReference>
<dbReference type="InterPro" id="IPR011032">
    <property type="entry name" value="GroES-like_sf"/>
</dbReference>
<dbReference type="FunFam" id="3.40.50.720:FF:000003">
    <property type="entry name" value="S-(hydroxymethyl)glutathione dehydrogenase"/>
    <property type="match status" value="1"/>
</dbReference>
<dbReference type="InterPro" id="IPR013149">
    <property type="entry name" value="ADH-like_C"/>
</dbReference>
<comment type="cofactor">
    <cofactor evidence="1 6">
        <name>Zn(2+)</name>
        <dbReference type="ChEBI" id="CHEBI:29105"/>
    </cofactor>
</comment>
<evidence type="ECO:0000256" key="1">
    <source>
        <dbReference type="ARBA" id="ARBA00001947"/>
    </source>
</evidence>
<keyword evidence="4 6" id="KW-0862">Zinc</keyword>
<name>A0A7I7TB01_9MYCO</name>
<feature type="domain" description="Enoyl reductase (ER)" evidence="7">
    <location>
        <begin position="13"/>
        <end position="353"/>
    </location>
</feature>
<dbReference type="RefSeq" id="WP_163749583.1">
    <property type="nucleotide sequence ID" value="NZ_AP022596.1"/>
</dbReference>
<evidence type="ECO:0000259" key="7">
    <source>
        <dbReference type="SMART" id="SM00829"/>
    </source>
</evidence>
<dbReference type="GO" id="GO:0016491">
    <property type="term" value="F:oxidoreductase activity"/>
    <property type="evidence" value="ECO:0007669"/>
    <property type="project" value="UniProtKB-KW"/>
</dbReference>
<dbReference type="PANTHER" id="PTHR43350">
    <property type="entry name" value="NAD-DEPENDENT ALCOHOL DEHYDROGENASE"/>
    <property type="match status" value="1"/>
</dbReference>
<dbReference type="Gene3D" id="3.90.180.10">
    <property type="entry name" value="Medium-chain alcohol dehydrogenases, catalytic domain"/>
    <property type="match status" value="1"/>
</dbReference>
<dbReference type="SMART" id="SM00829">
    <property type="entry name" value="PKS_ER"/>
    <property type="match status" value="1"/>
</dbReference>
<reference evidence="8 9" key="1">
    <citation type="journal article" date="2019" name="Emerg. Microbes Infect.">
        <title>Comprehensive subspecies identification of 175 nontuberculous mycobacteria species based on 7547 genomic profiles.</title>
        <authorList>
            <person name="Matsumoto Y."/>
            <person name="Kinjo T."/>
            <person name="Motooka D."/>
            <person name="Nabeya D."/>
            <person name="Jung N."/>
            <person name="Uechi K."/>
            <person name="Horii T."/>
            <person name="Iida T."/>
            <person name="Fujita J."/>
            <person name="Nakamura S."/>
        </authorList>
    </citation>
    <scope>NUCLEOTIDE SEQUENCE [LARGE SCALE GENOMIC DNA]</scope>
    <source>
        <strain evidence="8 9">JCM 30396</strain>
    </source>
</reference>
<dbReference type="GO" id="GO:0008270">
    <property type="term" value="F:zinc ion binding"/>
    <property type="evidence" value="ECO:0007669"/>
    <property type="project" value="InterPro"/>
</dbReference>
<dbReference type="InterPro" id="IPR002328">
    <property type="entry name" value="ADH_Zn_CS"/>
</dbReference>
<dbReference type="Gene3D" id="3.40.50.720">
    <property type="entry name" value="NAD(P)-binding Rossmann-like Domain"/>
    <property type="match status" value="1"/>
</dbReference>
<evidence type="ECO:0000256" key="4">
    <source>
        <dbReference type="ARBA" id="ARBA00022833"/>
    </source>
</evidence>
<dbReference type="PANTHER" id="PTHR43350:SF17">
    <property type="entry name" value="NAD-DEPENDENT ALCOHOL DEHYDROGENASE"/>
    <property type="match status" value="1"/>
</dbReference>
<protein>
    <submittedName>
        <fullName evidence="8">Alcohol dehydrogenase</fullName>
    </submittedName>
</protein>
<dbReference type="SUPFAM" id="SSF50129">
    <property type="entry name" value="GroES-like"/>
    <property type="match status" value="1"/>
</dbReference>
<gene>
    <name evidence="8" type="ORF">MHEL_37580</name>
</gene>
<keyword evidence="3 6" id="KW-0479">Metal-binding</keyword>
<evidence type="ECO:0000313" key="8">
    <source>
        <dbReference type="EMBL" id="BBY65515.1"/>
    </source>
</evidence>
<dbReference type="Pfam" id="PF08240">
    <property type="entry name" value="ADH_N"/>
    <property type="match status" value="1"/>
</dbReference>
<keyword evidence="5" id="KW-0560">Oxidoreductase</keyword>
<dbReference type="AlphaFoldDB" id="A0A7I7TB01"/>
<comment type="similarity">
    <text evidence="2 6">Belongs to the zinc-containing alcohol dehydrogenase family.</text>
</comment>
<evidence type="ECO:0000256" key="2">
    <source>
        <dbReference type="ARBA" id="ARBA00008072"/>
    </source>
</evidence>
<dbReference type="SUPFAM" id="SSF51735">
    <property type="entry name" value="NAD(P)-binding Rossmann-fold domains"/>
    <property type="match status" value="1"/>
</dbReference>
<dbReference type="KEGG" id="mhev:MHEL_37580"/>
<dbReference type="Proteomes" id="UP000467148">
    <property type="component" value="Chromosome"/>
</dbReference>
<organism evidence="8 9">
    <name type="scientific">Mycolicibacterium helvum</name>
    <dbReference type="NCBI Taxonomy" id="1534349"/>
    <lineage>
        <taxon>Bacteria</taxon>
        <taxon>Bacillati</taxon>
        <taxon>Actinomycetota</taxon>
        <taxon>Actinomycetes</taxon>
        <taxon>Mycobacteriales</taxon>
        <taxon>Mycobacteriaceae</taxon>
        <taxon>Mycolicibacterium</taxon>
    </lineage>
</organism>
<dbReference type="EMBL" id="AP022596">
    <property type="protein sequence ID" value="BBY65515.1"/>
    <property type="molecule type" value="Genomic_DNA"/>
</dbReference>
<dbReference type="Pfam" id="PF00107">
    <property type="entry name" value="ADH_zinc_N"/>
    <property type="match status" value="1"/>
</dbReference>
<accession>A0A7I7TB01</accession>
<evidence type="ECO:0000313" key="9">
    <source>
        <dbReference type="Proteomes" id="UP000467148"/>
    </source>
</evidence>